<proteinExistence type="predicted"/>
<dbReference type="AlphaFoldDB" id="A0A5C7EST1"/>
<dbReference type="InterPro" id="IPR013783">
    <property type="entry name" value="Ig-like_fold"/>
</dbReference>
<keyword evidence="1" id="KW-1133">Transmembrane helix</keyword>
<keyword evidence="1" id="KW-0472">Membrane</keyword>
<evidence type="ECO:0000259" key="3">
    <source>
        <dbReference type="Pfam" id="PF10633"/>
    </source>
</evidence>
<feature type="chain" id="PRO_5022956772" evidence="2">
    <location>
        <begin position="19"/>
        <end position="383"/>
    </location>
</feature>
<dbReference type="OrthoDB" id="8631677at2"/>
<evidence type="ECO:0000256" key="1">
    <source>
        <dbReference type="SAM" id="Phobius"/>
    </source>
</evidence>
<sequence>MGVLLTLLLLFVSTPALAAQERAYRGLALSTPYPAQSLRPAETLAIPLSVHNFGLPPQVVQLRVERVPEGWRASFVGDGRAIDAVYVNPDTERSVTLRLDPPKKLGKGSYSLLLVAQGAAHRAELPLRLQFGEVLPADIGLKASLPTLQGSASATFSYELTIENRSGQDALVNLSADAPPGFEVSFTPAFSSQQVTSLPVKAGESRDFNVRVQPPRRATADRYRIVVHADTGRARAATELTVVVVGRPQLALRTPSGVLSGDAYAGEATPVTLLVENTGTAPARGVALSALAPNEWKVTFDPKELAAVPAGERVQVTATLTPSPRSLAGDFNVTIRADAEGESASMDYRVTVRTSTWWGLVGIAVVAAALGVVGFAVARYGRR</sequence>
<dbReference type="InterPro" id="IPR018905">
    <property type="entry name" value="A-galactase_NEW3"/>
</dbReference>
<keyword evidence="1" id="KW-0812">Transmembrane</keyword>
<dbReference type="InParanoid" id="A0A5C7EST1"/>
<feature type="domain" description="Alpha-galactosidase NEW3" evidence="3">
    <location>
        <begin position="265"/>
        <end position="338"/>
    </location>
</feature>
<gene>
    <name evidence="4" type="ORF">FR698_15770</name>
</gene>
<keyword evidence="5" id="KW-1185">Reference proteome</keyword>
<accession>A0A5C7EST1</accession>
<reference evidence="4 5" key="1">
    <citation type="submission" date="2019-08" db="EMBL/GenBank/DDBJ databases">
        <title>Pelomicrobium methylotrophicum gen. nov., sp. nov. a moderately thermophilic, facultatively anaerobic, lithoautotrophic and methylotrophic bacterium isolated from a terrestrial mud volcano.</title>
        <authorList>
            <person name="Slobodkina G.B."/>
            <person name="Merkel A.Y."/>
            <person name="Slobodkin A.I."/>
        </authorList>
    </citation>
    <scope>NUCLEOTIDE SEQUENCE [LARGE SCALE GENOMIC DNA]</scope>
    <source>
        <strain evidence="4 5">SM250</strain>
    </source>
</reference>
<dbReference type="PANTHER" id="PTHR39198">
    <property type="entry name" value="HYPOTHETICAL MEMBRANE PROTEIN, CONSERVED"/>
    <property type="match status" value="1"/>
</dbReference>
<protein>
    <submittedName>
        <fullName evidence="4">ABC transporter substrate-binding protein</fullName>
    </submittedName>
</protein>
<dbReference type="PANTHER" id="PTHR39198:SF1">
    <property type="entry name" value="ALPHA-GALACTOSIDASE NEW3 DOMAIN-CONTAINING PROTEIN"/>
    <property type="match status" value="1"/>
</dbReference>
<feature type="signal peptide" evidence="2">
    <location>
        <begin position="1"/>
        <end position="18"/>
    </location>
</feature>
<keyword evidence="2" id="KW-0732">Signal</keyword>
<name>A0A5C7EST1_9PROT</name>
<evidence type="ECO:0000313" key="4">
    <source>
        <dbReference type="EMBL" id="TXF10327.1"/>
    </source>
</evidence>
<evidence type="ECO:0000313" key="5">
    <source>
        <dbReference type="Proteomes" id="UP000321201"/>
    </source>
</evidence>
<dbReference type="EMBL" id="VPFL01000036">
    <property type="protein sequence ID" value="TXF10327.1"/>
    <property type="molecule type" value="Genomic_DNA"/>
</dbReference>
<feature type="transmembrane region" description="Helical" evidence="1">
    <location>
        <begin position="357"/>
        <end position="378"/>
    </location>
</feature>
<evidence type="ECO:0000256" key="2">
    <source>
        <dbReference type="SAM" id="SignalP"/>
    </source>
</evidence>
<comment type="caution">
    <text evidence="4">The sequence shown here is derived from an EMBL/GenBank/DDBJ whole genome shotgun (WGS) entry which is preliminary data.</text>
</comment>
<dbReference type="Pfam" id="PF10633">
    <property type="entry name" value="NPCBM_assoc"/>
    <property type="match status" value="1"/>
</dbReference>
<dbReference type="Proteomes" id="UP000321201">
    <property type="component" value="Unassembled WGS sequence"/>
</dbReference>
<dbReference type="Gene3D" id="2.60.40.10">
    <property type="entry name" value="Immunoglobulins"/>
    <property type="match status" value="2"/>
</dbReference>
<organism evidence="4 5">
    <name type="scientific">Pelomicrobium methylotrophicum</name>
    <dbReference type="NCBI Taxonomy" id="2602750"/>
    <lineage>
        <taxon>Bacteria</taxon>
        <taxon>Pseudomonadati</taxon>
        <taxon>Pseudomonadota</taxon>
        <taxon>Hydrogenophilia</taxon>
        <taxon>Hydrogenophilia incertae sedis</taxon>
        <taxon>Pelomicrobium</taxon>
    </lineage>
</organism>